<dbReference type="InterPro" id="IPR045861">
    <property type="entry name" value="CorA_cytoplasmic_dom"/>
</dbReference>
<dbReference type="EMBL" id="UGED01000008">
    <property type="protein sequence ID" value="STL47729.1"/>
    <property type="molecule type" value="Genomic_DNA"/>
</dbReference>
<dbReference type="Proteomes" id="UP000254052">
    <property type="component" value="Unassembled WGS sequence"/>
</dbReference>
<protein>
    <submittedName>
        <fullName evidence="1">Magnesium/cobalt transport protein CorA</fullName>
    </submittedName>
</protein>
<name>A0A377B5J8_ECOLX</name>
<organism evidence="1 2">
    <name type="scientific">Escherichia coli</name>
    <dbReference type="NCBI Taxonomy" id="562"/>
    <lineage>
        <taxon>Bacteria</taxon>
        <taxon>Pseudomonadati</taxon>
        <taxon>Pseudomonadota</taxon>
        <taxon>Gammaproteobacteria</taxon>
        <taxon>Enterobacterales</taxon>
        <taxon>Enterobacteriaceae</taxon>
        <taxon>Escherichia</taxon>
    </lineage>
</organism>
<accession>A0A377B5J8</accession>
<evidence type="ECO:0000313" key="2">
    <source>
        <dbReference type="Proteomes" id="UP000254052"/>
    </source>
</evidence>
<gene>
    <name evidence="1" type="primary">corA_1</name>
    <name evidence="1" type="ORF">NCTC9962_03345</name>
</gene>
<sequence length="66" mass="7857">MAFTIRDGRLFTLRERELPAFRLYRMRARSQSMVDGNAYELLLDLFETKIEQLQMKLKISIATWSS</sequence>
<evidence type="ECO:0000313" key="1">
    <source>
        <dbReference type="EMBL" id="STL47729.1"/>
    </source>
</evidence>
<dbReference type="SUPFAM" id="SSF143865">
    <property type="entry name" value="CorA soluble domain-like"/>
    <property type="match status" value="1"/>
</dbReference>
<reference evidence="1 2" key="1">
    <citation type="submission" date="2018-06" db="EMBL/GenBank/DDBJ databases">
        <authorList>
            <consortium name="Pathogen Informatics"/>
            <person name="Doyle S."/>
        </authorList>
    </citation>
    <scope>NUCLEOTIDE SEQUENCE [LARGE SCALE GENOMIC DNA]</scope>
    <source>
        <strain evidence="1 2">NCTC9962</strain>
    </source>
</reference>
<proteinExistence type="predicted"/>
<dbReference type="AlphaFoldDB" id="A0A377B5J8"/>